<comment type="caution">
    <text evidence="7">The sequence shown here is derived from an EMBL/GenBank/DDBJ whole genome shotgun (WGS) entry which is preliminary data.</text>
</comment>
<evidence type="ECO:0000256" key="5">
    <source>
        <dbReference type="ARBA" id="ARBA00023136"/>
    </source>
</evidence>
<evidence type="ECO:0000256" key="3">
    <source>
        <dbReference type="ARBA" id="ARBA00022692"/>
    </source>
</evidence>
<organism evidence="7 8">
    <name type="scientific">Tegillarca granosa</name>
    <name type="common">Malaysian cockle</name>
    <name type="synonym">Anadara granosa</name>
    <dbReference type="NCBI Taxonomy" id="220873"/>
    <lineage>
        <taxon>Eukaryota</taxon>
        <taxon>Metazoa</taxon>
        <taxon>Spiralia</taxon>
        <taxon>Lophotrochozoa</taxon>
        <taxon>Mollusca</taxon>
        <taxon>Bivalvia</taxon>
        <taxon>Autobranchia</taxon>
        <taxon>Pteriomorphia</taxon>
        <taxon>Arcoida</taxon>
        <taxon>Arcoidea</taxon>
        <taxon>Arcidae</taxon>
        <taxon>Tegillarca</taxon>
    </lineage>
</organism>
<feature type="transmembrane region" description="Helical" evidence="6">
    <location>
        <begin position="378"/>
        <end position="403"/>
    </location>
</feature>
<name>A0ABQ9EHV9_TEGGR</name>
<dbReference type="EMBL" id="JARBDR010000903">
    <property type="protein sequence ID" value="KAJ8304853.1"/>
    <property type="molecule type" value="Genomic_DNA"/>
</dbReference>
<keyword evidence="5 6" id="KW-0472">Membrane</keyword>
<evidence type="ECO:0000256" key="2">
    <source>
        <dbReference type="ARBA" id="ARBA00022448"/>
    </source>
</evidence>
<dbReference type="PANTHER" id="PTHR12778">
    <property type="entry name" value="SOLUTE CARRIER FAMILY 33 ACETYL-COA TRANSPORTER -RELATED"/>
    <property type="match status" value="1"/>
</dbReference>
<dbReference type="SUPFAM" id="SSF103473">
    <property type="entry name" value="MFS general substrate transporter"/>
    <property type="match status" value="1"/>
</dbReference>
<accession>A0ABQ9EHV9</accession>
<dbReference type="Pfam" id="PF07690">
    <property type="entry name" value="MFS_1"/>
    <property type="match status" value="1"/>
</dbReference>
<evidence type="ECO:0000313" key="8">
    <source>
        <dbReference type="Proteomes" id="UP001217089"/>
    </source>
</evidence>
<feature type="transmembrane region" description="Helical" evidence="6">
    <location>
        <begin position="165"/>
        <end position="182"/>
    </location>
</feature>
<keyword evidence="3 6" id="KW-0812">Transmembrane</keyword>
<evidence type="ECO:0000256" key="1">
    <source>
        <dbReference type="ARBA" id="ARBA00004141"/>
    </source>
</evidence>
<feature type="transmembrane region" description="Helical" evidence="6">
    <location>
        <begin position="123"/>
        <end position="144"/>
    </location>
</feature>
<protein>
    <recommendedName>
        <fullName evidence="9">Major facilitator superfamily domain-containing protein 3</fullName>
    </recommendedName>
</protein>
<dbReference type="PANTHER" id="PTHR12778:SF10">
    <property type="entry name" value="MAJOR FACILITATOR SUPERFAMILY DOMAIN-CONTAINING PROTEIN 3"/>
    <property type="match status" value="1"/>
</dbReference>
<keyword evidence="8" id="KW-1185">Reference proteome</keyword>
<evidence type="ECO:0000256" key="4">
    <source>
        <dbReference type="ARBA" id="ARBA00022989"/>
    </source>
</evidence>
<feature type="transmembrane region" description="Helical" evidence="6">
    <location>
        <begin position="188"/>
        <end position="210"/>
    </location>
</feature>
<sequence length="480" mass="53837">MLGKHDNRSNLSDSYTVKKFGLVNDNDKMRLFSGNIVFLAYLYFIQGLPYGLQSKFLPVYFRTHGMSLTDIGFFKLLLTPWMCKALWAPLVDRYGTKNKWLIWSMLGLVLTCIMGSFTPPEYLLELACVLFLFNLLTSTQDIAVDGIAVQVLSTSELAYGNIAQVVGYKLGAIFGGGILTWLSEHLDWMVMFLCISLVYLISIFFVKIFIPTTYKTSIEIIVSEDSKNDLGQHVTKSKENVPKLGELSVEDKEDNPPEDRNWLIEHLVSVYKSPNTSWLMLFVLIYKLGEQGSLSMTPLFLIDKKFSASQVGFWTGVVGQVVSIVGSVIGGWMISNWGSYTGKSKHDAAKSQKLHRLITKVTQVNQKVMQLNHKSDTVGSVLCMCSMLILSGVVTTATFTMMMQCSQMAQQTIQATHYTTIATLEVLGKLTFSVLTGSLTDILGYYYVFIVFVILTLFVLPVLDKCPNDFDIPCLKNKKH</sequence>
<evidence type="ECO:0000313" key="7">
    <source>
        <dbReference type="EMBL" id="KAJ8304853.1"/>
    </source>
</evidence>
<evidence type="ECO:0000256" key="6">
    <source>
        <dbReference type="SAM" id="Phobius"/>
    </source>
</evidence>
<dbReference type="InterPro" id="IPR004752">
    <property type="entry name" value="AmpG_permease/AT-1"/>
</dbReference>
<dbReference type="CDD" id="cd17485">
    <property type="entry name" value="MFS_MFSD3"/>
    <property type="match status" value="1"/>
</dbReference>
<dbReference type="InterPro" id="IPR011701">
    <property type="entry name" value="MFS"/>
</dbReference>
<feature type="transmembrane region" description="Helical" evidence="6">
    <location>
        <begin position="444"/>
        <end position="463"/>
    </location>
</feature>
<comment type="subcellular location">
    <subcellularLocation>
        <location evidence="1">Membrane</location>
        <topology evidence="1">Multi-pass membrane protein</topology>
    </subcellularLocation>
</comment>
<keyword evidence="4 6" id="KW-1133">Transmembrane helix</keyword>
<feature type="transmembrane region" description="Helical" evidence="6">
    <location>
        <begin position="71"/>
        <end position="88"/>
    </location>
</feature>
<keyword evidence="2" id="KW-0813">Transport</keyword>
<reference evidence="7 8" key="1">
    <citation type="submission" date="2022-12" db="EMBL/GenBank/DDBJ databases">
        <title>Chromosome-level genome of Tegillarca granosa.</title>
        <authorList>
            <person name="Kim J."/>
        </authorList>
    </citation>
    <scope>NUCLEOTIDE SEQUENCE [LARGE SCALE GENOMIC DNA]</scope>
    <source>
        <strain evidence="7">Teg-2019</strain>
        <tissue evidence="7">Adductor muscle</tissue>
    </source>
</reference>
<proteinExistence type="predicted"/>
<dbReference type="Gene3D" id="1.20.1250.20">
    <property type="entry name" value="MFS general substrate transporter like domains"/>
    <property type="match status" value="1"/>
</dbReference>
<feature type="transmembrane region" description="Helical" evidence="6">
    <location>
        <begin position="100"/>
        <end position="117"/>
    </location>
</feature>
<evidence type="ECO:0008006" key="9">
    <source>
        <dbReference type="Google" id="ProtNLM"/>
    </source>
</evidence>
<feature type="transmembrane region" description="Helical" evidence="6">
    <location>
        <begin position="31"/>
        <end position="51"/>
    </location>
</feature>
<feature type="transmembrane region" description="Helical" evidence="6">
    <location>
        <begin position="311"/>
        <end position="334"/>
    </location>
</feature>
<dbReference type="InterPro" id="IPR036259">
    <property type="entry name" value="MFS_trans_sf"/>
</dbReference>
<gene>
    <name evidence="7" type="ORF">KUTeg_018436</name>
</gene>
<dbReference type="Proteomes" id="UP001217089">
    <property type="component" value="Unassembled WGS sequence"/>
</dbReference>